<proteinExistence type="predicted"/>
<sequence>MSFFWLKSSAKPAPKDKPRIISSLGSRTIQVQNNQVIKSGATLYGHEVNNMRFIAEHTSIPVPEVHKIETDQDGKVLKIHMDYMPGTPLDEAWSTMTQVEKRSVAEDLLKYVHEMRSLKGNYIGAADRGQAVIGQHVFHGGGPFGTEREFNQFMFSKIISKVPDAFKYHAARVFKENHEIVFTHSDLAPRNILVKDGHVTGILDWEHSGWYPEYWEYERAYRHFNDVPGWLDYVDLFLPWKYSEEIVAMSYLSKYSR</sequence>
<protein>
    <submittedName>
        <fullName evidence="1">Kinase-like protein</fullName>
    </submittedName>
</protein>
<gene>
    <name evidence="1" type="ORF">BO79DRAFT_203429</name>
</gene>
<dbReference type="Proteomes" id="UP000249748">
    <property type="component" value="Unassembled WGS sequence"/>
</dbReference>
<dbReference type="EMBL" id="KZ824579">
    <property type="protein sequence ID" value="RAK84053.1"/>
    <property type="molecule type" value="Genomic_DNA"/>
</dbReference>
<evidence type="ECO:0000313" key="2">
    <source>
        <dbReference type="Proteomes" id="UP000249748"/>
    </source>
</evidence>
<name>A0ACD1I199_9EURO</name>
<evidence type="ECO:0000313" key="1">
    <source>
        <dbReference type="EMBL" id="RAK84053.1"/>
    </source>
</evidence>
<keyword evidence="2" id="KW-1185">Reference proteome</keyword>
<organism evidence="1 2">
    <name type="scientific">Aspergillus costaricaensis CBS 115574</name>
    <dbReference type="NCBI Taxonomy" id="1448317"/>
    <lineage>
        <taxon>Eukaryota</taxon>
        <taxon>Fungi</taxon>
        <taxon>Dikarya</taxon>
        <taxon>Ascomycota</taxon>
        <taxon>Pezizomycotina</taxon>
        <taxon>Eurotiomycetes</taxon>
        <taxon>Eurotiomycetidae</taxon>
        <taxon>Eurotiales</taxon>
        <taxon>Aspergillaceae</taxon>
        <taxon>Aspergillus</taxon>
        <taxon>Aspergillus subgen. Circumdati</taxon>
    </lineage>
</organism>
<accession>A0ACD1I199</accession>
<reference evidence="1" key="1">
    <citation type="submission" date="2018-02" db="EMBL/GenBank/DDBJ databases">
        <title>The genomes of Aspergillus section Nigri reveals drivers in fungal speciation.</title>
        <authorList>
            <consortium name="DOE Joint Genome Institute"/>
            <person name="Vesth T.C."/>
            <person name="Nybo J."/>
            <person name="Theobald S."/>
            <person name="Brandl J."/>
            <person name="Frisvad J.C."/>
            <person name="Nielsen K.F."/>
            <person name="Lyhne E.K."/>
            <person name="Kogle M.E."/>
            <person name="Kuo A."/>
            <person name="Riley R."/>
            <person name="Clum A."/>
            <person name="Nolan M."/>
            <person name="Lipzen A."/>
            <person name="Salamov A."/>
            <person name="Henrissat B."/>
            <person name="Wiebenga A."/>
            <person name="De vries R.P."/>
            <person name="Grigoriev I.V."/>
            <person name="Mortensen U.H."/>
            <person name="Andersen M.R."/>
            <person name="Baker S.E."/>
        </authorList>
    </citation>
    <scope>NUCLEOTIDE SEQUENCE</scope>
    <source>
        <strain evidence="1">CBS 115574</strain>
    </source>
</reference>